<dbReference type="GO" id="GO:0070292">
    <property type="term" value="P:N-acylphosphatidylethanolamine metabolic process"/>
    <property type="evidence" value="ECO:0007669"/>
    <property type="project" value="TreeGrafter"/>
</dbReference>
<evidence type="ECO:0000313" key="9">
    <source>
        <dbReference type="Proteomes" id="UP000230750"/>
    </source>
</evidence>
<keyword evidence="9" id="KW-1185">Reference proteome</keyword>
<keyword evidence="3" id="KW-0443">Lipid metabolism</keyword>
<dbReference type="Pfam" id="PF12706">
    <property type="entry name" value="Lactamase_B_2"/>
    <property type="match status" value="1"/>
</dbReference>
<feature type="binding site" evidence="6">
    <location>
        <position position="294"/>
    </location>
    <ligand>
        <name>Zn(2+)</name>
        <dbReference type="ChEBI" id="CHEBI:29105"/>
        <label>2</label>
    </ligand>
</feature>
<evidence type="ECO:0000256" key="4">
    <source>
        <dbReference type="ARBA" id="ARBA00048025"/>
    </source>
</evidence>
<dbReference type="OrthoDB" id="332863at2759"/>
<dbReference type="GO" id="GO:0008270">
    <property type="term" value="F:zinc ion binding"/>
    <property type="evidence" value="ECO:0007669"/>
    <property type="project" value="InterPro"/>
</dbReference>
<keyword evidence="6" id="KW-0862">Zinc</keyword>
<evidence type="ECO:0000256" key="5">
    <source>
        <dbReference type="PIRSR" id="PIRSR038896-50"/>
    </source>
</evidence>
<dbReference type="InterPro" id="IPR036866">
    <property type="entry name" value="RibonucZ/Hydroxyglut_hydro"/>
</dbReference>
<evidence type="ECO:0000256" key="3">
    <source>
        <dbReference type="ARBA" id="ARBA00022668"/>
    </source>
</evidence>
<dbReference type="EMBL" id="MRZV01000721">
    <property type="protein sequence ID" value="PIK45285.1"/>
    <property type="molecule type" value="Genomic_DNA"/>
</dbReference>
<protein>
    <recommendedName>
        <fullName evidence="2">N-acetylphosphatidylethanolamine-hydrolyzing phospholipase D</fullName>
        <ecNumber evidence="2">3.1.4.54</ecNumber>
    </recommendedName>
</protein>
<evidence type="ECO:0000259" key="7">
    <source>
        <dbReference type="Pfam" id="PF12706"/>
    </source>
</evidence>
<feature type="binding site" evidence="6">
    <location>
        <position position="139"/>
    </location>
    <ligand>
        <name>Zn(2+)</name>
        <dbReference type="ChEBI" id="CHEBI:29105"/>
        <label>2</label>
    </ligand>
</feature>
<comment type="caution">
    <text evidence="8">The sequence shown here is derived from an EMBL/GenBank/DDBJ whole genome shotgun (WGS) entry which is preliminary data.</text>
</comment>
<dbReference type="Proteomes" id="UP000230750">
    <property type="component" value="Unassembled WGS sequence"/>
</dbReference>
<dbReference type="AlphaFoldDB" id="A0A2G8KBC3"/>
<accession>A0A2G8KBC3</accession>
<dbReference type="PANTHER" id="PTHR15032">
    <property type="entry name" value="N-ACYL-PHOSPHATIDYLETHANOLAMINE-HYDROLYZING PHOSPHOLIPASE D"/>
    <property type="match status" value="1"/>
</dbReference>
<dbReference type="GO" id="GO:0070291">
    <property type="term" value="P:N-acylethanolamine metabolic process"/>
    <property type="evidence" value="ECO:0007669"/>
    <property type="project" value="TreeGrafter"/>
</dbReference>
<dbReference type="STRING" id="307972.A0A2G8KBC3"/>
<comment type="similarity">
    <text evidence="1">Belongs to the NAPE-PLD family.</text>
</comment>
<evidence type="ECO:0000256" key="6">
    <source>
        <dbReference type="PIRSR" id="PIRSR038896-51"/>
    </source>
</evidence>
<proteinExistence type="inferred from homology"/>
<feature type="binding site" evidence="6">
    <location>
        <position position="235"/>
    </location>
    <ligand>
        <name>Zn(2+)</name>
        <dbReference type="ChEBI" id="CHEBI:29105"/>
        <label>1</label>
    </ligand>
</feature>
<evidence type="ECO:0000313" key="8">
    <source>
        <dbReference type="EMBL" id="PIK45285.1"/>
    </source>
</evidence>
<organism evidence="8 9">
    <name type="scientific">Stichopus japonicus</name>
    <name type="common">Sea cucumber</name>
    <dbReference type="NCBI Taxonomy" id="307972"/>
    <lineage>
        <taxon>Eukaryota</taxon>
        <taxon>Metazoa</taxon>
        <taxon>Echinodermata</taxon>
        <taxon>Eleutherozoa</taxon>
        <taxon>Echinozoa</taxon>
        <taxon>Holothuroidea</taxon>
        <taxon>Aspidochirotacea</taxon>
        <taxon>Aspidochirotida</taxon>
        <taxon>Stichopodidae</taxon>
        <taxon>Apostichopus</taxon>
    </lineage>
</organism>
<keyword evidence="3" id="KW-0595">Phospholipid degradation</keyword>
<dbReference type="PIRSF" id="PIRSF038896">
    <property type="entry name" value="NAPE-PLD"/>
    <property type="match status" value="1"/>
</dbReference>
<gene>
    <name evidence="8" type="ORF">BSL78_17856</name>
</gene>
<feature type="binding site" evidence="6">
    <location>
        <position position="140"/>
    </location>
    <ligand>
        <name>Zn(2+)</name>
        <dbReference type="ChEBI" id="CHEBI:29105"/>
        <label>2</label>
    </ligand>
</feature>
<dbReference type="EC" id="3.1.4.54" evidence="2"/>
<dbReference type="GO" id="GO:0009395">
    <property type="term" value="P:phospholipid catabolic process"/>
    <property type="evidence" value="ECO:0007669"/>
    <property type="project" value="UniProtKB-KW"/>
</dbReference>
<dbReference type="InterPro" id="IPR024884">
    <property type="entry name" value="NAPE-PLD"/>
</dbReference>
<keyword evidence="3" id="KW-0442">Lipid degradation</keyword>
<dbReference type="GO" id="GO:0005737">
    <property type="term" value="C:cytoplasm"/>
    <property type="evidence" value="ECO:0007669"/>
    <property type="project" value="TreeGrafter"/>
</dbReference>
<evidence type="ECO:0000256" key="1">
    <source>
        <dbReference type="ARBA" id="ARBA00010127"/>
    </source>
</evidence>
<comment type="cofactor">
    <cofactor evidence="6">
        <name>Zn(2+)</name>
        <dbReference type="ChEBI" id="CHEBI:29105"/>
    </cofactor>
    <text evidence="6">Binds 2 zinc divalent cations per subunit.</text>
</comment>
<comment type="catalytic activity">
    <reaction evidence="4">
        <text>N-(5Z,8Z,11Z,14Z-eicosatetraenoyl)-1,2-di-(9Z-octadecenoyl)-sn-glycero-3-phosphoethanolamine + H2O = N-(5Z,8Z,11Z,14Z-eicosatetraenoyl)-ethanolamine + 1,2-di-(9Z-octadecenoyl)-sn-glycero-3-phosphate + H(+)</text>
        <dbReference type="Rhea" id="RHEA:45528"/>
        <dbReference type="ChEBI" id="CHEBI:2700"/>
        <dbReference type="ChEBI" id="CHEBI:15377"/>
        <dbReference type="ChEBI" id="CHEBI:15378"/>
        <dbReference type="ChEBI" id="CHEBI:74546"/>
        <dbReference type="ChEBI" id="CHEBI:85277"/>
    </reaction>
    <physiologicalReaction direction="left-to-right" evidence="4">
        <dbReference type="Rhea" id="RHEA:45529"/>
    </physiologicalReaction>
</comment>
<dbReference type="InterPro" id="IPR001279">
    <property type="entry name" value="Metallo-B-lactamas"/>
</dbReference>
<feature type="binding site" evidence="5">
    <location>
        <position position="138"/>
    </location>
    <ligand>
        <name>an N-acyl-1,2-diacyl-sn-glycero-3-phosphoethanolamine</name>
        <dbReference type="ChEBI" id="CHEBI:62537"/>
    </ligand>
</feature>
<feature type="binding site" evidence="6">
    <location>
        <position position="135"/>
    </location>
    <ligand>
        <name>Zn(2+)</name>
        <dbReference type="ChEBI" id="CHEBI:29105"/>
        <label>1</label>
    </ligand>
</feature>
<evidence type="ECO:0000256" key="2">
    <source>
        <dbReference type="ARBA" id="ARBA00012279"/>
    </source>
</evidence>
<sequence length="344" mass="39466">MEETKASHLTKPRFENGRYENPWDTWIWPPVSRMLRWFLLDKNNSSIPSERILNTSLPIMEINHEELKTPPSTGVRILWIGHASTLVQFDGISVLTDPVFSDRCGLYSKFGPKRYRPSPITVDLLPKIDAVVISHNHYDHLDQSSVRDLNGRFGDNLKWFVPKGNQSWFDNIGCKNVQAMTWWEESKLSVNGNDITFACTPGQHWSNRGLFDRCKTLWSSWVIKGPSHNFFFGGDTGYCSVFKEIGETYGPFTAAAIPIGAYLPRDCLYCQHVDPDEAVQIHKDVKSRSSIGIHWGTFILTNEHYLDPPLRLKQALKTQEMKEDAFITLRHGEAKIFYNESTID</sequence>
<feature type="binding site" evidence="6">
    <location>
        <position position="204"/>
    </location>
    <ligand>
        <name>Zn(2+)</name>
        <dbReference type="ChEBI" id="CHEBI:29105"/>
        <label>1</label>
    </ligand>
</feature>
<dbReference type="PANTHER" id="PTHR15032:SF4">
    <property type="entry name" value="N-ACYL-PHOSPHATIDYLETHANOLAMINE-HYDROLYZING PHOSPHOLIPASE D"/>
    <property type="match status" value="1"/>
</dbReference>
<dbReference type="SUPFAM" id="SSF56281">
    <property type="entry name" value="Metallo-hydrolase/oxidoreductase"/>
    <property type="match status" value="1"/>
</dbReference>
<feature type="domain" description="Metallo-beta-lactamase" evidence="7">
    <location>
        <begin position="94"/>
        <end position="295"/>
    </location>
</feature>
<feature type="binding site" evidence="6">
    <location>
        <position position="235"/>
    </location>
    <ligand>
        <name>Zn(2+)</name>
        <dbReference type="ChEBI" id="CHEBI:29105"/>
        <label>2</label>
    </ligand>
</feature>
<feature type="binding site" evidence="6">
    <location>
        <position position="137"/>
    </location>
    <ligand>
        <name>Zn(2+)</name>
        <dbReference type="ChEBI" id="CHEBI:29105"/>
        <label>1</label>
    </ligand>
</feature>
<keyword evidence="3" id="KW-1208">Phospholipid metabolism</keyword>
<dbReference type="Gene3D" id="3.60.15.10">
    <property type="entry name" value="Ribonuclease Z/Hydroxyacylglutathione hydrolase-like"/>
    <property type="match status" value="1"/>
</dbReference>
<dbReference type="GO" id="GO:0070290">
    <property type="term" value="F:N-acylphosphatidylethanolamine-specific phospholipase D activity"/>
    <property type="evidence" value="ECO:0007669"/>
    <property type="project" value="UniProtKB-EC"/>
</dbReference>
<name>A0A2G8KBC3_STIJA</name>
<feature type="binding site" evidence="5">
    <location>
        <position position="272"/>
    </location>
    <ligand>
        <name>an N-acyl-1,2-diacyl-sn-glycero-3-phosphoethanolamine</name>
        <dbReference type="ChEBI" id="CHEBI:62537"/>
    </ligand>
</feature>
<reference evidence="8 9" key="1">
    <citation type="journal article" date="2017" name="PLoS Biol.">
        <title>The sea cucumber genome provides insights into morphological evolution and visceral regeneration.</title>
        <authorList>
            <person name="Zhang X."/>
            <person name="Sun L."/>
            <person name="Yuan J."/>
            <person name="Sun Y."/>
            <person name="Gao Y."/>
            <person name="Zhang L."/>
            <person name="Li S."/>
            <person name="Dai H."/>
            <person name="Hamel J.F."/>
            <person name="Liu C."/>
            <person name="Yu Y."/>
            <person name="Liu S."/>
            <person name="Lin W."/>
            <person name="Guo K."/>
            <person name="Jin S."/>
            <person name="Xu P."/>
            <person name="Storey K.B."/>
            <person name="Huan P."/>
            <person name="Zhang T."/>
            <person name="Zhou Y."/>
            <person name="Zhang J."/>
            <person name="Lin C."/>
            <person name="Li X."/>
            <person name="Xing L."/>
            <person name="Huo D."/>
            <person name="Sun M."/>
            <person name="Wang L."/>
            <person name="Mercier A."/>
            <person name="Li F."/>
            <person name="Yang H."/>
            <person name="Xiang J."/>
        </authorList>
    </citation>
    <scope>NUCLEOTIDE SEQUENCE [LARGE SCALE GENOMIC DNA]</scope>
    <source>
        <strain evidence="8">Shaxun</strain>
        <tissue evidence="8">Muscle</tissue>
    </source>
</reference>
<keyword evidence="6" id="KW-0479">Metal-binding</keyword>